<evidence type="ECO:0000256" key="5">
    <source>
        <dbReference type="RuleBase" id="RU004379"/>
    </source>
</evidence>
<dbReference type="Proteomes" id="UP000050792">
    <property type="component" value="Unassembled WGS sequence"/>
</dbReference>
<comment type="subcellular location">
    <subcellularLocation>
        <location evidence="1">Membrane</location>
        <topology evidence="1">Multi-pass membrane protein</topology>
    </subcellularLocation>
</comment>
<feature type="transmembrane region" description="Helical" evidence="5">
    <location>
        <begin position="159"/>
        <end position="180"/>
    </location>
</feature>
<evidence type="ECO:0000313" key="6">
    <source>
        <dbReference type="Proteomes" id="UP000050792"/>
    </source>
</evidence>
<dbReference type="GO" id="GO:0016020">
    <property type="term" value="C:membrane"/>
    <property type="evidence" value="ECO:0007669"/>
    <property type="project" value="UniProtKB-SubCell"/>
</dbReference>
<organism evidence="6 7">
    <name type="scientific">Schistosoma rodhaini</name>
    <dbReference type="NCBI Taxonomy" id="6188"/>
    <lineage>
        <taxon>Eukaryota</taxon>
        <taxon>Metazoa</taxon>
        <taxon>Spiralia</taxon>
        <taxon>Lophotrochozoa</taxon>
        <taxon>Platyhelminthes</taxon>
        <taxon>Trematoda</taxon>
        <taxon>Digenea</taxon>
        <taxon>Strigeidida</taxon>
        <taxon>Schistosomatoidea</taxon>
        <taxon>Schistosomatidae</taxon>
        <taxon>Schistosoma</taxon>
    </lineage>
</organism>
<proteinExistence type="inferred from homology"/>
<dbReference type="WBParaSite" id="SRDH1_21060.1">
    <property type="protein sequence ID" value="SRDH1_21060.1"/>
    <property type="gene ID" value="SRDH1_21060"/>
</dbReference>
<evidence type="ECO:0000313" key="7">
    <source>
        <dbReference type="WBParaSite" id="SRDH1_21060.1"/>
    </source>
</evidence>
<feature type="transmembrane region" description="Helical" evidence="5">
    <location>
        <begin position="101"/>
        <end position="119"/>
    </location>
</feature>
<keyword evidence="2 5" id="KW-0812">Transmembrane</keyword>
<name>A0AA85ESP2_9TREM</name>
<feature type="transmembrane region" description="Helical" evidence="5">
    <location>
        <begin position="216"/>
        <end position="234"/>
    </location>
</feature>
<keyword evidence="3 5" id="KW-1133">Transmembrane helix</keyword>
<evidence type="ECO:0000256" key="2">
    <source>
        <dbReference type="ARBA" id="ARBA00022692"/>
    </source>
</evidence>
<feature type="transmembrane region" description="Helical" evidence="5">
    <location>
        <begin position="131"/>
        <end position="152"/>
    </location>
</feature>
<keyword evidence="6" id="KW-1185">Reference proteome</keyword>
<keyword evidence="4 5" id="KW-0472">Membrane</keyword>
<dbReference type="InterPro" id="IPR006214">
    <property type="entry name" value="Bax_inhibitor_1-related"/>
</dbReference>
<evidence type="ECO:0000256" key="1">
    <source>
        <dbReference type="ARBA" id="ARBA00004141"/>
    </source>
</evidence>
<evidence type="ECO:0000256" key="3">
    <source>
        <dbReference type="ARBA" id="ARBA00022989"/>
    </source>
</evidence>
<protein>
    <submittedName>
        <fullName evidence="7">Uncharacterized protein</fullName>
    </submittedName>
</protein>
<reference evidence="6" key="1">
    <citation type="submission" date="2022-06" db="EMBL/GenBank/DDBJ databases">
        <authorList>
            <person name="Berger JAMES D."/>
            <person name="Berger JAMES D."/>
        </authorList>
    </citation>
    <scope>NUCLEOTIDE SEQUENCE [LARGE SCALE GENOMIC DNA]</scope>
</reference>
<sequence length="305" mass="34874">MRLNSIVTKLRSINCHNLSKTGMLHNCVIGKMISLWTQGVKYNLDRLQEASNNQRQYPNDKDIFTLNVLAITVLQFAITFGGTNLFILVQQISDWIKKHETILWVSSVIYLVLQLIWMFVPGLSRKYPYNIMYLILMTLFSTLAIASDATLYFEAVVKVMFCVSVTLFNLIICTISVLQFDFTKYYTVNLFVSLTIDMVLLIGQIGYFILSKSNTVLSIAGAIVFPFTVLKLLYEVKMVFGNGKFRYYQTDLVLAAGVLYNCWWSLFLTLMWISSYSGLKESNSTNTNSSNVESSVYLITLMKFD</sequence>
<feature type="transmembrane region" description="Helical" evidence="5">
    <location>
        <begin position="63"/>
        <end position="89"/>
    </location>
</feature>
<feature type="transmembrane region" description="Helical" evidence="5">
    <location>
        <begin position="254"/>
        <end position="273"/>
    </location>
</feature>
<accession>A0AA85ESP2</accession>
<reference evidence="7" key="2">
    <citation type="submission" date="2023-11" db="UniProtKB">
        <authorList>
            <consortium name="WormBaseParasite"/>
        </authorList>
    </citation>
    <scope>IDENTIFICATION</scope>
</reference>
<feature type="transmembrane region" description="Helical" evidence="5">
    <location>
        <begin position="186"/>
        <end position="209"/>
    </location>
</feature>
<dbReference type="AlphaFoldDB" id="A0AA85ESP2"/>
<comment type="similarity">
    <text evidence="5">Belongs to the BI1 family.</text>
</comment>
<dbReference type="PANTHER" id="PTHR23291:SF50">
    <property type="entry name" value="PROTEIN LIFEGUARD 4"/>
    <property type="match status" value="1"/>
</dbReference>
<dbReference type="PANTHER" id="PTHR23291">
    <property type="entry name" value="BAX INHIBITOR-RELATED"/>
    <property type="match status" value="1"/>
</dbReference>
<evidence type="ECO:0000256" key="4">
    <source>
        <dbReference type="ARBA" id="ARBA00023136"/>
    </source>
</evidence>